<evidence type="ECO:0000313" key="4">
    <source>
        <dbReference type="EMBL" id="RLN54093.1"/>
    </source>
</evidence>
<evidence type="ECO:0000313" key="5">
    <source>
        <dbReference type="Proteomes" id="UP000284657"/>
    </source>
</evidence>
<gene>
    <name evidence="4" type="ORF">BBJ29_006576</name>
</gene>
<evidence type="ECO:0000259" key="3">
    <source>
        <dbReference type="Pfam" id="PF24784"/>
    </source>
</evidence>
<dbReference type="EMBL" id="MBAD02001507">
    <property type="protein sequence ID" value="RLN54093.1"/>
    <property type="molecule type" value="Genomic_DNA"/>
</dbReference>
<comment type="caution">
    <text evidence="4">The sequence shown here is derived from an EMBL/GenBank/DDBJ whole genome shotgun (WGS) entry which is preliminary data.</text>
</comment>
<feature type="signal peptide" evidence="2">
    <location>
        <begin position="1"/>
        <end position="18"/>
    </location>
</feature>
<dbReference type="InterPro" id="IPR057626">
    <property type="entry name" value="S-S_Temptin"/>
</dbReference>
<keyword evidence="2" id="KW-0732">Signal</keyword>
<organism evidence="4 5">
    <name type="scientific">Phytophthora kernoviae</name>
    <dbReference type="NCBI Taxonomy" id="325452"/>
    <lineage>
        <taxon>Eukaryota</taxon>
        <taxon>Sar</taxon>
        <taxon>Stramenopiles</taxon>
        <taxon>Oomycota</taxon>
        <taxon>Peronosporomycetes</taxon>
        <taxon>Peronosporales</taxon>
        <taxon>Peronosporaceae</taxon>
        <taxon>Phytophthora</taxon>
    </lineage>
</organism>
<dbReference type="InterPro" id="IPR055313">
    <property type="entry name" value="Temptin-like"/>
</dbReference>
<feature type="region of interest" description="Disordered" evidence="1">
    <location>
        <begin position="26"/>
        <end position="45"/>
    </location>
</feature>
<feature type="compositionally biased region" description="Polar residues" evidence="1">
    <location>
        <begin position="213"/>
        <end position="229"/>
    </location>
</feature>
<accession>A0A421FX76</accession>
<feature type="region of interest" description="Disordered" evidence="1">
    <location>
        <begin position="207"/>
        <end position="263"/>
    </location>
</feature>
<dbReference type="PANTHER" id="PTHR34737">
    <property type="entry name" value="EF-HAND DOMAIN-CONTAINING PROTEIN"/>
    <property type="match status" value="1"/>
</dbReference>
<feature type="domain" description="Temptin Cys/Cys disulfide" evidence="3">
    <location>
        <begin position="218"/>
        <end position="256"/>
    </location>
</feature>
<protein>
    <recommendedName>
        <fullName evidence="3">Temptin Cys/Cys disulfide domain-containing protein</fullName>
    </recommendedName>
</protein>
<evidence type="ECO:0000256" key="1">
    <source>
        <dbReference type="SAM" id="MobiDB-lite"/>
    </source>
</evidence>
<dbReference type="Proteomes" id="UP000284657">
    <property type="component" value="Unassembled WGS sequence"/>
</dbReference>
<dbReference type="AlphaFoldDB" id="A0A421FX76"/>
<dbReference type="Pfam" id="PF24784">
    <property type="entry name" value="Temptin_C"/>
    <property type="match status" value="2"/>
</dbReference>
<proteinExistence type="predicted"/>
<dbReference type="PANTHER" id="PTHR34737:SF2">
    <property type="entry name" value="EF-HAND DOMAIN-CONTAINING PROTEIN"/>
    <property type="match status" value="1"/>
</dbReference>
<feature type="compositionally biased region" description="Polar residues" evidence="1">
    <location>
        <begin position="246"/>
        <end position="262"/>
    </location>
</feature>
<feature type="domain" description="Temptin Cys/Cys disulfide" evidence="3">
    <location>
        <begin position="17"/>
        <end position="108"/>
    </location>
</feature>
<name>A0A421FX76_9STRA</name>
<reference evidence="4 5" key="1">
    <citation type="submission" date="2018-07" db="EMBL/GenBank/DDBJ databases">
        <title>Genome sequencing of oomycete isolates from Chile give support for New Zealand origin for Phytophthora kernoviae and make available the first Nothophytophthora sp. genome.</title>
        <authorList>
            <person name="Studholme D.J."/>
            <person name="Sanfuentes E."/>
            <person name="Panda P."/>
            <person name="Hill R."/>
            <person name="Sambles C."/>
            <person name="Grant M."/>
            <person name="Williams N.M."/>
            <person name="Mcdougal R.L."/>
        </authorList>
    </citation>
    <scope>NUCLEOTIDE SEQUENCE [LARGE SCALE GENOMIC DNA]</scope>
    <source>
        <strain evidence="4">Chile7</strain>
    </source>
</reference>
<evidence type="ECO:0000256" key="2">
    <source>
        <dbReference type="SAM" id="SignalP"/>
    </source>
</evidence>
<sequence>MMLLSAGVSTMLLSVVQGVPMFTTRMPNGENVPHTRALGHEDGTGERDARNIFGIAFEEAGTKWTKELCEADSDEDGQTNGQELGDPCCIWKEGDEPLWTKGVSHPGVATQTSNKALWSNIDCVALQTQATVSKTKASTHEPEDDPDDSLLTVENLYRLEDSETEISTGTHSVCLHQYHLELVPNGINIPDHNSTNSTSSDRILTMQAESEPRNSANETPSDNDGQTNGLELGDPCCEWTVGGTPAWTTGISNPGDATSTPDPSRLAAISCVAPPSDLDDAVNCEVS</sequence>
<feature type="chain" id="PRO_5019184464" description="Temptin Cys/Cys disulfide domain-containing protein" evidence="2">
    <location>
        <begin position="19"/>
        <end position="287"/>
    </location>
</feature>